<reference evidence="2" key="1">
    <citation type="submission" date="2013-04" db="EMBL/GenBank/DDBJ databases">
        <authorList>
            <person name="Qu J."/>
            <person name="Murali S.C."/>
            <person name="Bandaranaike D."/>
            <person name="Bellair M."/>
            <person name="Blankenburg K."/>
            <person name="Chao H."/>
            <person name="Dinh H."/>
            <person name="Doddapaneni H."/>
            <person name="Downs B."/>
            <person name="Dugan-Rocha S."/>
            <person name="Elkadiri S."/>
            <person name="Gnanaolivu R.D."/>
            <person name="Hernandez B."/>
            <person name="Javaid M."/>
            <person name="Jayaseelan J.C."/>
            <person name="Lee S."/>
            <person name="Li M."/>
            <person name="Ming W."/>
            <person name="Munidasa M."/>
            <person name="Muniz J."/>
            <person name="Nguyen L."/>
            <person name="Ongeri F."/>
            <person name="Osuji N."/>
            <person name="Pu L.-L."/>
            <person name="Puazo M."/>
            <person name="Qu C."/>
            <person name="Quiroz J."/>
            <person name="Raj R."/>
            <person name="Weissenberger G."/>
            <person name="Xin Y."/>
            <person name="Zou X."/>
            <person name="Han Y."/>
            <person name="Richards S."/>
            <person name="Worley K."/>
            <person name="Muzny D."/>
            <person name="Gibbs R."/>
        </authorList>
    </citation>
    <scope>NUCLEOTIDE SEQUENCE</scope>
    <source>
        <strain evidence="2">Sampled in the wild</strain>
    </source>
</reference>
<protein>
    <recommendedName>
        <fullName evidence="1">ISXO2-like transposase domain-containing protein</fullName>
    </recommendedName>
</protein>
<sequence>MSTFVRVQDENNNARHLPPEIQKQSGTRQPKFKEASRTYREAVGNLWRLAIGPRRCSLHSAATLSCVLWNCALALCLSQREVGLHRQTVGKIVQAFRELICVWLQEESSQIGGPGHVVEIDESAFGRRKYNRGRQVRTRWVLGGIDRDTRETFLCVVDRRDAATITEAIERYVKKGSIIETGMWSSSNPGIFRPPFVLPPKHVVSESAVPSNSPELCTLRSRPIHVAIPPSSTRVSPERYPEAI</sequence>
<dbReference type="PANTHER" id="PTHR47163">
    <property type="entry name" value="DDE_TNP_IS1595 DOMAIN-CONTAINING PROTEIN"/>
    <property type="match status" value="1"/>
</dbReference>
<name>A0A8K0PA15_LADFU</name>
<dbReference type="InterPro" id="IPR053164">
    <property type="entry name" value="IS1016-like_transposase"/>
</dbReference>
<organism evidence="2 3">
    <name type="scientific">Ladona fulva</name>
    <name type="common">Scarce chaser dragonfly</name>
    <name type="synonym">Libellula fulva</name>
    <dbReference type="NCBI Taxonomy" id="123851"/>
    <lineage>
        <taxon>Eukaryota</taxon>
        <taxon>Metazoa</taxon>
        <taxon>Ecdysozoa</taxon>
        <taxon>Arthropoda</taxon>
        <taxon>Hexapoda</taxon>
        <taxon>Insecta</taxon>
        <taxon>Pterygota</taxon>
        <taxon>Palaeoptera</taxon>
        <taxon>Odonata</taxon>
        <taxon>Epiprocta</taxon>
        <taxon>Anisoptera</taxon>
        <taxon>Libelluloidea</taxon>
        <taxon>Libellulidae</taxon>
        <taxon>Ladona</taxon>
    </lineage>
</organism>
<evidence type="ECO:0000259" key="1">
    <source>
        <dbReference type="SMART" id="SM01126"/>
    </source>
</evidence>
<dbReference type="OrthoDB" id="10052789at2759"/>
<dbReference type="SMART" id="SM01126">
    <property type="entry name" value="DDE_Tnp_IS1595"/>
    <property type="match status" value="1"/>
</dbReference>
<dbReference type="Proteomes" id="UP000792457">
    <property type="component" value="Unassembled WGS sequence"/>
</dbReference>
<comment type="caution">
    <text evidence="2">The sequence shown here is derived from an EMBL/GenBank/DDBJ whole genome shotgun (WGS) entry which is preliminary data.</text>
</comment>
<evidence type="ECO:0000313" key="3">
    <source>
        <dbReference type="Proteomes" id="UP000792457"/>
    </source>
</evidence>
<evidence type="ECO:0000313" key="2">
    <source>
        <dbReference type="EMBL" id="KAG8239541.1"/>
    </source>
</evidence>
<dbReference type="InterPro" id="IPR024445">
    <property type="entry name" value="Tnp_ISXO2-like"/>
</dbReference>
<dbReference type="AlphaFoldDB" id="A0A8K0PA15"/>
<proteinExistence type="predicted"/>
<accession>A0A8K0PA15</accession>
<dbReference type="PANTHER" id="PTHR47163:SF2">
    <property type="entry name" value="SI:DKEY-17M8.2"/>
    <property type="match status" value="1"/>
</dbReference>
<gene>
    <name evidence="2" type="ORF">J437_LFUL019260</name>
</gene>
<dbReference type="EMBL" id="KZ309700">
    <property type="protein sequence ID" value="KAG8239541.1"/>
    <property type="molecule type" value="Genomic_DNA"/>
</dbReference>
<feature type="domain" description="ISXO2-like transposase" evidence="1">
    <location>
        <begin position="110"/>
        <end position="222"/>
    </location>
</feature>
<keyword evidence="3" id="KW-1185">Reference proteome</keyword>
<reference evidence="2" key="2">
    <citation type="submission" date="2017-10" db="EMBL/GenBank/DDBJ databases">
        <title>Ladona fulva Genome sequencing and assembly.</title>
        <authorList>
            <person name="Murali S."/>
            <person name="Richards S."/>
            <person name="Bandaranaike D."/>
            <person name="Bellair M."/>
            <person name="Blankenburg K."/>
            <person name="Chao H."/>
            <person name="Dinh H."/>
            <person name="Doddapaneni H."/>
            <person name="Dugan-Rocha S."/>
            <person name="Elkadiri S."/>
            <person name="Gnanaolivu R."/>
            <person name="Hernandez B."/>
            <person name="Skinner E."/>
            <person name="Javaid M."/>
            <person name="Lee S."/>
            <person name="Li M."/>
            <person name="Ming W."/>
            <person name="Munidasa M."/>
            <person name="Muniz J."/>
            <person name="Nguyen L."/>
            <person name="Hughes D."/>
            <person name="Osuji N."/>
            <person name="Pu L.-L."/>
            <person name="Puazo M."/>
            <person name="Qu C."/>
            <person name="Quiroz J."/>
            <person name="Raj R."/>
            <person name="Weissenberger G."/>
            <person name="Xin Y."/>
            <person name="Zou X."/>
            <person name="Han Y."/>
            <person name="Worley K."/>
            <person name="Muzny D."/>
            <person name="Gibbs R."/>
        </authorList>
    </citation>
    <scope>NUCLEOTIDE SEQUENCE</scope>
    <source>
        <strain evidence="2">Sampled in the wild</strain>
    </source>
</reference>